<proteinExistence type="predicted"/>
<dbReference type="HOGENOM" id="CLU_025996_0_5_10"/>
<dbReference type="SUPFAM" id="SSF53448">
    <property type="entry name" value="Nucleotide-diphospho-sugar transferases"/>
    <property type="match status" value="1"/>
</dbReference>
<dbReference type="EnsemblBacteria" id="AAM71464">
    <property type="protein sequence ID" value="AAM71464"/>
    <property type="gene ID" value="CT0216"/>
</dbReference>
<dbReference type="PANTHER" id="PTHR22916">
    <property type="entry name" value="GLYCOSYLTRANSFERASE"/>
    <property type="match status" value="1"/>
</dbReference>
<dbReference type="STRING" id="194439.CT0216"/>
<accession>Q8KFV4</accession>
<dbReference type="EMBL" id="AE006470">
    <property type="protein sequence ID" value="AAM71464.1"/>
    <property type="molecule type" value="Genomic_DNA"/>
</dbReference>
<dbReference type="eggNOG" id="COG1216">
    <property type="taxonomic scope" value="Bacteria"/>
</dbReference>
<organism evidence="2 3">
    <name type="scientific">Chlorobaculum tepidum (strain ATCC 49652 / DSM 12025 / NBRC 103806 / TLS)</name>
    <name type="common">Chlorobium tepidum</name>
    <dbReference type="NCBI Taxonomy" id="194439"/>
    <lineage>
        <taxon>Bacteria</taxon>
        <taxon>Pseudomonadati</taxon>
        <taxon>Chlorobiota</taxon>
        <taxon>Chlorobiia</taxon>
        <taxon>Chlorobiales</taxon>
        <taxon>Chlorobiaceae</taxon>
        <taxon>Chlorobaculum</taxon>
    </lineage>
</organism>
<dbReference type="Pfam" id="PF00535">
    <property type="entry name" value="Glycos_transf_2"/>
    <property type="match status" value="1"/>
</dbReference>
<dbReference type="AlphaFoldDB" id="Q8KFV4"/>
<evidence type="ECO:0000259" key="1">
    <source>
        <dbReference type="Pfam" id="PF00535"/>
    </source>
</evidence>
<gene>
    <name evidence="2" type="ordered locus">CT0216</name>
</gene>
<dbReference type="PANTHER" id="PTHR22916:SF3">
    <property type="entry name" value="UDP-GLCNAC:BETAGAL BETA-1,3-N-ACETYLGLUCOSAMINYLTRANSFERASE-LIKE PROTEIN 1"/>
    <property type="match status" value="1"/>
</dbReference>
<reference evidence="2 3" key="1">
    <citation type="journal article" date="2002" name="Proc. Natl. Acad. Sci. U.S.A.">
        <title>The complete genome sequence of Chlorobium tepidum TLS, a photosynthetic, anaerobic, green-sulfur bacterium.</title>
        <authorList>
            <person name="Eisen J.A."/>
            <person name="Nelson K.E."/>
            <person name="Paulsen I.T."/>
            <person name="Heidelberg J.F."/>
            <person name="Wu M."/>
            <person name="Dodson R.J."/>
            <person name="Deboy R."/>
            <person name="Gwinn M.L."/>
            <person name="Nelson W.C."/>
            <person name="Haft D.H."/>
            <person name="Hickey E.K."/>
            <person name="Peterson J.D."/>
            <person name="Durkin A.S."/>
            <person name="Kolonay J.L."/>
            <person name="Yang F."/>
            <person name="Holt I."/>
            <person name="Umayam L.A."/>
            <person name="Mason T."/>
            <person name="Brenner M."/>
            <person name="Shea T.P."/>
            <person name="Parksey D."/>
            <person name="Nierman W.C."/>
            <person name="Feldblyum T.V."/>
            <person name="Hansen C.L."/>
            <person name="Craven M.B."/>
            <person name="Radune D."/>
            <person name="Vamathevan J."/>
            <person name="Khouri H."/>
            <person name="White O."/>
            <person name="Gruber T.M."/>
            <person name="Ketchum K.A."/>
            <person name="Venter J.C."/>
            <person name="Tettelin H."/>
            <person name="Bryant D.A."/>
            <person name="Fraser C.M."/>
        </authorList>
    </citation>
    <scope>NUCLEOTIDE SEQUENCE [LARGE SCALE GENOMIC DNA]</scope>
    <source>
        <strain evidence="3">ATCC 49652 / DSM 12025 / NBRC 103806 / TLS</strain>
    </source>
</reference>
<dbReference type="CAZy" id="GT2">
    <property type="family name" value="Glycosyltransferase Family 2"/>
</dbReference>
<dbReference type="Proteomes" id="UP000001007">
    <property type="component" value="Chromosome"/>
</dbReference>
<evidence type="ECO:0000313" key="3">
    <source>
        <dbReference type="Proteomes" id="UP000001007"/>
    </source>
</evidence>
<keyword evidence="3" id="KW-1185">Reference proteome</keyword>
<evidence type="ECO:0000313" key="2">
    <source>
        <dbReference type="EMBL" id="AAM71464.1"/>
    </source>
</evidence>
<sequence length="316" mass="36598">MAVYNPKPEFFRQAVLSVLGQTMPVLELVLVNDGGSDEFKSVLPDDDRIRVFTKPNEGVAATRNFAIKQCRGEYIAFLDQDDYWYSDKLAEQMAMISVKGEACMVISPVDIVDNQGVPIIKQNRKKVTNRYFRKIAHPDIRFPLADGNFIYSSTPLIHRRVFECVGLFDSFTQPHDDWDMYLRIALAGISVHCYRERALSVWRMHDSNESQKRMAMMLSKCEVEWKILQGGVPEPVAKIMHSNLALDQIVMDNLWYNEREFARFRETVRRDLPGLMRCAVNSGRHDRYVTGYRKRAASAIIKSARRYLLSLFSRQR</sequence>
<dbReference type="KEGG" id="cte:CT0216"/>
<dbReference type="OrthoDB" id="9815829at2"/>
<name>Q8KFV4_CHLTE</name>
<protein>
    <submittedName>
        <fullName evidence="2">Glycosyl transferase</fullName>
    </submittedName>
</protein>
<dbReference type="GO" id="GO:0016758">
    <property type="term" value="F:hexosyltransferase activity"/>
    <property type="evidence" value="ECO:0007669"/>
    <property type="project" value="UniProtKB-ARBA"/>
</dbReference>
<dbReference type="InterPro" id="IPR029044">
    <property type="entry name" value="Nucleotide-diphossugar_trans"/>
</dbReference>
<dbReference type="Gene3D" id="3.90.550.10">
    <property type="entry name" value="Spore Coat Polysaccharide Biosynthesis Protein SpsA, Chain A"/>
    <property type="match status" value="1"/>
</dbReference>
<dbReference type="InterPro" id="IPR001173">
    <property type="entry name" value="Glyco_trans_2-like"/>
</dbReference>
<feature type="domain" description="Glycosyltransferase 2-like" evidence="1">
    <location>
        <begin position="1"/>
        <end position="135"/>
    </location>
</feature>
<keyword evidence="2" id="KW-0808">Transferase</keyword>